<proteinExistence type="predicted"/>
<evidence type="ECO:0000313" key="3">
    <source>
        <dbReference type="Proteomes" id="UP001519460"/>
    </source>
</evidence>
<comment type="caution">
    <text evidence="2">The sequence shown here is derived from an EMBL/GenBank/DDBJ whole genome shotgun (WGS) entry which is preliminary data.</text>
</comment>
<reference evidence="2 3" key="1">
    <citation type="journal article" date="2023" name="Sci. Data">
        <title>Genome assembly of the Korean intertidal mud-creeper Batillaria attramentaria.</title>
        <authorList>
            <person name="Patra A.K."/>
            <person name="Ho P.T."/>
            <person name="Jun S."/>
            <person name="Lee S.J."/>
            <person name="Kim Y."/>
            <person name="Won Y.J."/>
        </authorList>
    </citation>
    <scope>NUCLEOTIDE SEQUENCE [LARGE SCALE GENOMIC DNA]</scope>
    <source>
        <strain evidence="2">Wonlab-2016</strain>
    </source>
</reference>
<accession>A0ABD0JCS4</accession>
<dbReference type="Proteomes" id="UP001519460">
    <property type="component" value="Unassembled WGS sequence"/>
</dbReference>
<gene>
    <name evidence="2" type="ORF">BaRGS_00036078</name>
</gene>
<feature type="non-terminal residue" evidence="2">
    <location>
        <position position="91"/>
    </location>
</feature>
<evidence type="ECO:0000313" key="2">
    <source>
        <dbReference type="EMBL" id="KAK7469915.1"/>
    </source>
</evidence>
<feature type="compositionally biased region" description="Basic and acidic residues" evidence="1">
    <location>
        <begin position="50"/>
        <end position="78"/>
    </location>
</feature>
<name>A0ABD0JCS4_9CAEN</name>
<evidence type="ECO:0000256" key="1">
    <source>
        <dbReference type="SAM" id="MobiDB-lite"/>
    </source>
</evidence>
<dbReference type="AlphaFoldDB" id="A0ABD0JCS4"/>
<organism evidence="2 3">
    <name type="scientific">Batillaria attramentaria</name>
    <dbReference type="NCBI Taxonomy" id="370345"/>
    <lineage>
        <taxon>Eukaryota</taxon>
        <taxon>Metazoa</taxon>
        <taxon>Spiralia</taxon>
        <taxon>Lophotrochozoa</taxon>
        <taxon>Mollusca</taxon>
        <taxon>Gastropoda</taxon>
        <taxon>Caenogastropoda</taxon>
        <taxon>Sorbeoconcha</taxon>
        <taxon>Cerithioidea</taxon>
        <taxon>Batillariidae</taxon>
        <taxon>Batillaria</taxon>
    </lineage>
</organism>
<sequence length="91" mass="9592">MGVIEKSLGKRAFLDSGSLGGATGGDVGSLLSEKKVRLAMEGGGEEGDADDRKSRTSHDEEAAVRQTSGERERGKGEFNARVLEPETSLLL</sequence>
<feature type="region of interest" description="Disordered" evidence="1">
    <location>
        <begin position="36"/>
        <end position="91"/>
    </location>
</feature>
<keyword evidence="3" id="KW-1185">Reference proteome</keyword>
<protein>
    <submittedName>
        <fullName evidence="2">Uncharacterized protein</fullName>
    </submittedName>
</protein>
<dbReference type="EMBL" id="JACVVK020000499">
    <property type="protein sequence ID" value="KAK7469915.1"/>
    <property type="molecule type" value="Genomic_DNA"/>
</dbReference>